<keyword evidence="2" id="KW-1185">Reference proteome</keyword>
<comment type="caution">
    <text evidence="1">The sequence shown here is derived from an EMBL/GenBank/DDBJ whole genome shotgun (WGS) entry which is preliminary data.</text>
</comment>
<dbReference type="EMBL" id="JAHQIW010003176">
    <property type="protein sequence ID" value="KAJ1357534.1"/>
    <property type="molecule type" value="Genomic_DNA"/>
</dbReference>
<name>A0AAD5QQ32_PARTN</name>
<organism evidence="1 2">
    <name type="scientific">Parelaphostrongylus tenuis</name>
    <name type="common">Meningeal worm</name>
    <dbReference type="NCBI Taxonomy" id="148309"/>
    <lineage>
        <taxon>Eukaryota</taxon>
        <taxon>Metazoa</taxon>
        <taxon>Ecdysozoa</taxon>
        <taxon>Nematoda</taxon>
        <taxon>Chromadorea</taxon>
        <taxon>Rhabditida</taxon>
        <taxon>Rhabditina</taxon>
        <taxon>Rhabditomorpha</taxon>
        <taxon>Strongyloidea</taxon>
        <taxon>Metastrongylidae</taxon>
        <taxon>Parelaphostrongylus</taxon>
    </lineage>
</organism>
<dbReference type="AlphaFoldDB" id="A0AAD5QQ32"/>
<evidence type="ECO:0000313" key="1">
    <source>
        <dbReference type="EMBL" id="KAJ1357534.1"/>
    </source>
</evidence>
<evidence type="ECO:0000313" key="2">
    <source>
        <dbReference type="Proteomes" id="UP001196413"/>
    </source>
</evidence>
<dbReference type="Proteomes" id="UP001196413">
    <property type="component" value="Unassembled WGS sequence"/>
</dbReference>
<protein>
    <submittedName>
        <fullName evidence="1">Uncharacterized protein</fullName>
    </submittedName>
</protein>
<gene>
    <name evidence="1" type="ORF">KIN20_015704</name>
</gene>
<accession>A0AAD5QQ32</accession>
<proteinExistence type="predicted"/>
<sequence>MLDHQANTDEIIGDLSEQVSSSKTLLFDDDEGVHGNASAQVEKVIDLYKLYMLDIRHMIVEQTNL</sequence>
<reference evidence="1" key="1">
    <citation type="submission" date="2021-06" db="EMBL/GenBank/DDBJ databases">
        <title>Parelaphostrongylus tenuis whole genome reference sequence.</title>
        <authorList>
            <person name="Garwood T.J."/>
            <person name="Larsen P.A."/>
            <person name="Fountain-Jones N.M."/>
            <person name="Garbe J.R."/>
            <person name="Macchietto M.G."/>
            <person name="Kania S.A."/>
            <person name="Gerhold R.W."/>
            <person name="Richards J.E."/>
            <person name="Wolf T.M."/>
        </authorList>
    </citation>
    <scope>NUCLEOTIDE SEQUENCE</scope>
    <source>
        <strain evidence="1">MNPRO001-30</strain>
        <tissue evidence="1">Meninges</tissue>
    </source>
</reference>